<dbReference type="SUPFAM" id="SSF53335">
    <property type="entry name" value="S-adenosyl-L-methionine-dependent methyltransferases"/>
    <property type="match status" value="1"/>
</dbReference>
<protein>
    <recommendedName>
        <fullName evidence="1">25S rRNA (uridine-N(3))-methyltransferase BMT5-like domain-containing protein</fullName>
    </recommendedName>
</protein>
<keyword evidence="3" id="KW-1185">Reference proteome</keyword>
<proteinExistence type="predicted"/>
<dbReference type="InterPro" id="IPR019446">
    <property type="entry name" value="BMT5-like"/>
</dbReference>
<gene>
    <name evidence="2" type="ORF">P3X46_006877</name>
</gene>
<reference evidence="2" key="1">
    <citation type="journal article" date="2023" name="Plant Biotechnol. J.">
        <title>Chromosome-level wild Hevea brasiliensis genome provides new tools for genomic-assisted breeding and valuable loci to elevate rubber yield.</title>
        <authorList>
            <person name="Cheng H."/>
            <person name="Song X."/>
            <person name="Hu Y."/>
            <person name="Wu T."/>
            <person name="Yang Q."/>
            <person name="An Z."/>
            <person name="Feng S."/>
            <person name="Deng Z."/>
            <person name="Wu W."/>
            <person name="Zeng X."/>
            <person name="Tu M."/>
            <person name="Wang X."/>
            <person name="Huang H."/>
        </authorList>
    </citation>
    <scope>NUCLEOTIDE SEQUENCE</scope>
    <source>
        <strain evidence="2">MT/VB/25A 57/8</strain>
    </source>
</reference>
<feature type="domain" description="25S rRNA (uridine-N(3))-methyltransferase BMT5-like" evidence="1">
    <location>
        <begin position="24"/>
        <end position="189"/>
    </location>
</feature>
<dbReference type="Proteomes" id="UP001174677">
    <property type="component" value="Chromosome 4"/>
</dbReference>
<evidence type="ECO:0000259" key="1">
    <source>
        <dbReference type="Pfam" id="PF10354"/>
    </source>
</evidence>
<dbReference type="PANTHER" id="PTHR11538">
    <property type="entry name" value="PHENYLALANYL-TRNA SYNTHETASE"/>
    <property type="match status" value="1"/>
</dbReference>
<sequence length="211" mass="23964">MLRNIVVGPEEKWIKHYSSSHQILLVGEGDFSFGACLARAFGSATNIVATSLDSRGELMMKYSRAAMHLEELQHLGCTIIHGVDARTMGQHSLLQNEFFDRIVFNFPHAPLLWREQDKSQIKLHKKVVKGFLRSARDMLARNGEAHVTHKTAHPFGDWEIVKLAEQVGLHLVQEVSFYLWEYPGYENKRGSGRLCDNSFPVGQCCTYKFAS</sequence>
<dbReference type="PANTHER" id="PTHR11538:SF89">
    <property type="entry name" value="PROTEIN, PUTATIVE (DUF2431)-RELATED"/>
    <property type="match status" value="1"/>
</dbReference>
<evidence type="ECO:0000313" key="2">
    <source>
        <dbReference type="EMBL" id="KAJ9182947.1"/>
    </source>
</evidence>
<dbReference type="InterPro" id="IPR029063">
    <property type="entry name" value="SAM-dependent_MTases_sf"/>
</dbReference>
<comment type="caution">
    <text evidence="2">The sequence shown here is derived from an EMBL/GenBank/DDBJ whole genome shotgun (WGS) entry which is preliminary data.</text>
</comment>
<dbReference type="Pfam" id="PF10354">
    <property type="entry name" value="BMT5-like"/>
    <property type="match status" value="1"/>
</dbReference>
<evidence type="ECO:0000313" key="3">
    <source>
        <dbReference type="Proteomes" id="UP001174677"/>
    </source>
</evidence>
<organism evidence="2 3">
    <name type="scientific">Hevea brasiliensis</name>
    <name type="common">Para rubber tree</name>
    <name type="synonym">Siphonia brasiliensis</name>
    <dbReference type="NCBI Taxonomy" id="3981"/>
    <lineage>
        <taxon>Eukaryota</taxon>
        <taxon>Viridiplantae</taxon>
        <taxon>Streptophyta</taxon>
        <taxon>Embryophyta</taxon>
        <taxon>Tracheophyta</taxon>
        <taxon>Spermatophyta</taxon>
        <taxon>Magnoliopsida</taxon>
        <taxon>eudicotyledons</taxon>
        <taxon>Gunneridae</taxon>
        <taxon>Pentapetalae</taxon>
        <taxon>rosids</taxon>
        <taxon>fabids</taxon>
        <taxon>Malpighiales</taxon>
        <taxon>Euphorbiaceae</taxon>
        <taxon>Crotonoideae</taxon>
        <taxon>Micrandreae</taxon>
        <taxon>Hevea</taxon>
    </lineage>
</organism>
<dbReference type="EMBL" id="JARPOI010000004">
    <property type="protein sequence ID" value="KAJ9182947.1"/>
    <property type="molecule type" value="Genomic_DNA"/>
</dbReference>
<name>A0ABQ9MRN0_HEVBR</name>
<accession>A0ABQ9MRN0</accession>